<accession>A0A7M5VFF0</accession>
<dbReference type="GO" id="GO:0005789">
    <property type="term" value="C:endoplasmic reticulum membrane"/>
    <property type="evidence" value="ECO:0007669"/>
    <property type="project" value="UniProtKB-SubCell"/>
</dbReference>
<dbReference type="GeneID" id="136804014"/>
<keyword evidence="4" id="KW-0256">Endoplasmic reticulum</keyword>
<dbReference type="Pfam" id="PF03908">
    <property type="entry name" value="Sec20"/>
    <property type="match status" value="1"/>
</dbReference>
<comment type="subcellular location">
    <subcellularLocation>
        <location evidence="1">Endoplasmic reticulum membrane</location>
        <topology evidence="1">Single-pass type IV membrane protein</topology>
    </subcellularLocation>
</comment>
<evidence type="ECO:0000256" key="5">
    <source>
        <dbReference type="ARBA" id="ARBA00022892"/>
    </source>
</evidence>
<dbReference type="AlphaFoldDB" id="A0A7M5VFF0"/>
<organism evidence="13 14">
    <name type="scientific">Clytia hemisphaerica</name>
    <dbReference type="NCBI Taxonomy" id="252671"/>
    <lineage>
        <taxon>Eukaryota</taxon>
        <taxon>Metazoa</taxon>
        <taxon>Cnidaria</taxon>
        <taxon>Hydrozoa</taxon>
        <taxon>Hydroidolina</taxon>
        <taxon>Leptothecata</taxon>
        <taxon>Obeliida</taxon>
        <taxon>Clytiidae</taxon>
        <taxon>Clytia</taxon>
    </lineage>
</organism>
<dbReference type="GO" id="GO:0005484">
    <property type="term" value="F:SNAP receptor activity"/>
    <property type="evidence" value="ECO:0007669"/>
    <property type="project" value="InterPro"/>
</dbReference>
<evidence type="ECO:0000256" key="10">
    <source>
        <dbReference type="SAM" id="MobiDB-lite"/>
    </source>
</evidence>
<dbReference type="RefSeq" id="XP_066916856.1">
    <property type="nucleotide sequence ID" value="XM_067060755.1"/>
</dbReference>
<keyword evidence="5" id="KW-0931">ER-Golgi transport</keyword>
<keyword evidence="14" id="KW-1185">Reference proteome</keyword>
<evidence type="ECO:0000256" key="11">
    <source>
        <dbReference type="SAM" id="Phobius"/>
    </source>
</evidence>
<evidence type="ECO:0000313" key="14">
    <source>
        <dbReference type="Proteomes" id="UP000594262"/>
    </source>
</evidence>
<keyword evidence="2" id="KW-0813">Transport</keyword>
<dbReference type="InterPro" id="IPR005606">
    <property type="entry name" value="Sec20"/>
</dbReference>
<comment type="similarity">
    <text evidence="9">Belongs to the SEC20 family.</text>
</comment>
<dbReference type="PANTHER" id="PTHR12825:SF0">
    <property type="entry name" value="VESICLE TRANSPORT PROTEIN SEC20"/>
    <property type="match status" value="1"/>
</dbReference>
<dbReference type="Proteomes" id="UP000594262">
    <property type="component" value="Unplaced"/>
</dbReference>
<sequence length="236" mass="27017">MEDNAKLPVEISIENEKLLKLELELQKTLQIVELKSQTLLEFEKGIQRARTALASLREANEKFSNSILEWDDERIFEDKLRPLVGSHESILQSHQSHFQKACLSGRARIQKLESDHLLARSDKPTDATGKSELRNRKLQKAEAATKSKDATQDLKRIALLMASQVEQNEKSNVILGTSSQQIEKMHDEYKGLTGIIALSRKLLNKYNRRELTDTLLIFFGLLLFFATVLYILSKRL</sequence>
<evidence type="ECO:0000256" key="1">
    <source>
        <dbReference type="ARBA" id="ARBA00004163"/>
    </source>
</evidence>
<dbReference type="EnsemblMetazoa" id="CLYHEMT009681.1">
    <property type="protein sequence ID" value="CLYHEMP009681.1"/>
    <property type="gene ID" value="CLYHEMG009681"/>
</dbReference>
<feature type="region of interest" description="Disordered" evidence="10">
    <location>
        <begin position="114"/>
        <end position="147"/>
    </location>
</feature>
<dbReference type="GO" id="GO:0031201">
    <property type="term" value="C:SNARE complex"/>
    <property type="evidence" value="ECO:0007669"/>
    <property type="project" value="TreeGrafter"/>
</dbReference>
<evidence type="ECO:0000256" key="8">
    <source>
        <dbReference type="ARBA" id="ARBA00023136"/>
    </source>
</evidence>
<dbReference type="OrthoDB" id="46868at2759"/>
<keyword evidence="7" id="KW-0175">Coiled coil</keyword>
<evidence type="ECO:0000256" key="4">
    <source>
        <dbReference type="ARBA" id="ARBA00022824"/>
    </source>
</evidence>
<keyword evidence="8 11" id="KW-0472">Membrane</keyword>
<keyword evidence="6 11" id="KW-1133">Transmembrane helix</keyword>
<evidence type="ECO:0000313" key="13">
    <source>
        <dbReference type="EnsemblMetazoa" id="CLYHEMP009681.1"/>
    </source>
</evidence>
<proteinExistence type="inferred from homology"/>
<keyword evidence="3 11" id="KW-0812">Transmembrane</keyword>
<evidence type="ECO:0000256" key="9">
    <source>
        <dbReference type="ARBA" id="ARBA00037934"/>
    </source>
</evidence>
<feature type="domain" description="Sec20 C-terminal" evidence="12">
    <location>
        <begin position="146"/>
        <end position="236"/>
    </location>
</feature>
<feature type="transmembrane region" description="Helical" evidence="11">
    <location>
        <begin position="214"/>
        <end position="232"/>
    </location>
</feature>
<evidence type="ECO:0000256" key="6">
    <source>
        <dbReference type="ARBA" id="ARBA00022989"/>
    </source>
</evidence>
<protein>
    <recommendedName>
        <fullName evidence="12">Sec20 C-terminal domain-containing protein</fullName>
    </recommendedName>
</protein>
<evidence type="ECO:0000256" key="2">
    <source>
        <dbReference type="ARBA" id="ARBA00022448"/>
    </source>
</evidence>
<reference evidence="13" key="1">
    <citation type="submission" date="2021-01" db="UniProtKB">
        <authorList>
            <consortium name="EnsemblMetazoa"/>
        </authorList>
    </citation>
    <scope>IDENTIFICATION</scope>
</reference>
<dbReference type="PANTHER" id="PTHR12825">
    <property type="entry name" value="BNIP1-RELATED"/>
    <property type="match status" value="1"/>
</dbReference>
<name>A0A7M5VFF0_9CNID</name>
<dbReference type="InterPro" id="IPR056173">
    <property type="entry name" value="Sec20_C"/>
</dbReference>
<dbReference type="GO" id="GO:0006890">
    <property type="term" value="P:retrograde vesicle-mediated transport, Golgi to endoplasmic reticulum"/>
    <property type="evidence" value="ECO:0007669"/>
    <property type="project" value="InterPro"/>
</dbReference>
<evidence type="ECO:0000256" key="7">
    <source>
        <dbReference type="ARBA" id="ARBA00023054"/>
    </source>
</evidence>
<evidence type="ECO:0000259" key="12">
    <source>
        <dbReference type="Pfam" id="PF03908"/>
    </source>
</evidence>
<evidence type="ECO:0000256" key="3">
    <source>
        <dbReference type="ARBA" id="ARBA00022692"/>
    </source>
</evidence>